<feature type="region of interest" description="Disordered" evidence="4">
    <location>
        <begin position="25"/>
        <end position="50"/>
    </location>
</feature>
<gene>
    <name evidence="6" type="ORF">GTW51_04255</name>
</gene>
<evidence type="ECO:0000256" key="3">
    <source>
        <dbReference type="ARBA" id="ARBA00023163"/>
    </source>
</evidence>
<comment type="caution">
    <text evidence="6">The sequence shown here is derived from an EMBL/GenBank/DDBJ whole genome shotgun (WGS) entry which is preliminary data.</text>
</comment>
<dbReference type="Pfam" id="PF00717">
    <property type="entry name" value="Peptidase_S24"/>
    <property type="match status" value="1"/>
</dbReference>
<sequence length="216" mass="23531">MFSHDRIWAAIDALAARNRMSPSGLARRAGLDPTTFNKSKRNAVDGRPRWPSTESIAKVIEATGASIDEFTRLMRGESQALETNSHRQGITVPLIGLAQAGGGGFFDDAGYPAGQGWDEISLPAKPDEAVYALEVSGSSMMPLYRDGDVVIVSPASAIRRGDRVVVRTKGGEVMAKILQRQTARTIELASANPDYPDRQFALDEIEWMARILWASQ</sequence>
<dbReference type="GO" id="GO:0003677">
    <property type="term" value="F:DNA binding"/>
    <property type="evidence" value="ECO:0007669"/>
    <property type="project" value="UniProtKB-KW"/>
</dbReference>
<evidence type="ECO:0000256" key="1">
    <source>
        <dbReference type="ARBA" id="ARBA00023015"/>
    </source>
</evidence>
<keyword evidence="7" id="KW-1185">Reference proteome</keyword>
<dbReference type="PANTHER" id="PTHR40661:SF3">
    <property type="entry name" value="FELS-1 PROPHAGE TRANSCRIPTIONAL REGULATOR"/>
    <property type="match status" value="1"/>
</dbReference>
<reference evidence="6 7" key="1">
    <citation type="submission" date="2020-01" db="EMBL/GenBank/DDBJ databases">
        <title>Genomes of bacteria type strains.</title>
        <authorList>
            <person name="Chen J."/>
            <person name="Zhu S."/>
            <person name="Chen J."/>
        </authorList>
    </citation>
    <scope>NUCLEOTIDE SEQUENCE [LARGE SCALE GENOMIC DNA]</scope>
    <source>
        <strain evidence="6 7">KCTC 52919</strain>
    </source>
</reference>
<dbReference type="PANTHER" id="PTHR40661">
    <property type="match status" value="1"/>
</dbReference>
<dbReference type="SUPFAM" id="SSF51306">
    <property type="entry name" value="LexA/Signal peptidase"/>
    <property type="match status" value="1"/>
</dbReference>
<evidence type="ECO:0000256" key="2">
    <source>
        <dbReference type="ARBA" id="ARBA00023125"/>
    </source>
</evidence>
<keyword evidence="2" id="KW-0238">DNA-binding</keyword>
<keyword evidence="3" id="KW-0804">Transcription</keyword>
<dbReference type="Proteomes" id="UP000476332">
    <property type="component" value="Unassembled WGS sequence"/>
</dbReference>
<organism evidence="6 7">
    <name type="scientific">Aurantimonas aggregata</name>
    <dbReference type="NCBI Taxonomy" id="2047720"/>
    <lineage>
        <taxon>Bacteria</taxon>
        <taxon>Pseudomonadati</taxon>
        <taxon>Pseudomonadota</taxon>
        <taxon>Alphaproteobacteria</taxon>
        <taxon>Hyphomicrobiales</taxon>
        <taxon>Aurantimonadaceae</taxon>
        <taxon>Aurantimonas</taxon>
    </lineage>
</organism>
<dbReference type="Gene3D" id="2.10.109.10">
    <property type="entry name" value="Umud Fragment, subunit A"/>
    <property type="match status" value="1"/>
</dbReference>
<accession>A0A6L9MEA7</accession>
<evidence type="ECO:0000256" key="4">
    <source>
        <dbReference type="SAM" id="MobiDB-lite"/>
    </source>
</evidence>
<dbReference type="AlphaFoldDB" id="A0A6L9MEA7"/>
<feature type="domain" description="Peptidase S24/S26A/S26B/S26C" evidence="5">
    <location>
        <begin position="93"/>
        <end position="211"/>
    </location>
</feature>
<dbReference type="CDD" id="cd06529">
    <property type="entry name" value="S24_LexA-like"/>
    <property type="match status" value="1"/>
</dbReference>
<dbReference type="InterPro" id="IPR015927">
    <property type="entry name" value="Peptidase_S24_S26A/B/C"/>
</dbReference>
<name>A0A6L9MEA7_9HYPH</name>
<evidence type="ECO:0000313" key="7">
    <source>
        <dbReference type="Proteomes" id="UP000476332"/>
    </source>
</evidence>
<dbReference type="InterPro" id="IPR039418">
    <property type="entry name" value="LexA-like"/>
</dbReference>
<dbReference type="RefSeq" id="WP_163042600.1">
    <property type="nucleotide sequence ID" value="NZ_JAAAMJ010000001.1"/>
</dbReference>
<dbReference type="InterPro" id="IPR036286">
    <property type="entry name" value="LexA/Signal_pep-like_sf"/>
</dbReference>
<proteinExistence type="predicted"/>
<dbReference type="EMBL" id="JAAAMJ010000001">
    <property type="protein sequence ID" value="NDV85912.1"/>
    <property type="molecule type" value="Genomic_DNA"/>
</dbReference>
<evidence type="ECO:0000259" key="5">
    <source>
        <dbReference type="Pfam" id="PF00717"/>
    </source>
</evidence>
<keyword evidence="1" id="KW-0805">Transcription regulation</keyword>
<protein>
    <submittedName>
        <fullName evidence="6">Helix-turn-helix transcriptional regulator</fullName>
    </submittedName>
</protein>
<evidence type="ECO:0000313" key="6">
    <source>
        <dbReference type="EMBL" id="NDV85912.1"/>
    </source>
</evidence>